<gene>
    <name evidence="1" type="ORF">HUE58_06160</name>
</gene>
<dbReference type="EMBL" id="CP054490">
    <property type="protein sequence ID" value="QKQ24823.1"/>
    <property type="molecule type" value="Genomic_DNA"/>
</dbReference>
<dbReference type="KEGG" id="reo:HUE58_06160"/>
<dbReference type="Proteomes" id="UP000509429">
    <property type="component" value="Chromosome"/>
</dbReference>
<dbReference type="AlphaFoldDB" id="A0A6N0HR32"/>
<protein>
    <submittedName>
        <fullName evidence="1">Rod shape-determining protein</fullName>
    </submittedName>
</protein>
<evidence type="ECO:0000313" key="2">
    <source>
        <dbReference type="Proteomes" id="UP000509429"/>
    </source>
</evidence>
<organism evidence="1 2">
    <name type="scientific">Candidatus Ruthia endofausta</name>
    <dbReference type="NCBI Taxonomy" id="2738852"/>
    <lineage>
        <taxon>Bacteria</taxon>
        <taxon>Pseudomonadati</taxon>
        <taxon>Pseudomonadota</taxon>
        <taxon>Gammaproteobacteria</taxon>
        <taxon>Candidatus Pseudothioglobaceae</taxon>
        <taxon>Candidatus Ruthturnera</taxon>
    </lineage>
</organism>
<dbReference type="Gene3D" id="3.30.420.40">
    <property type="match status" value="1"/>
</dbReference>
<accession>A0A6N0HR32</accession>
<name>A0A6N0HR32_9GAMM</name>
<proteinExistence type="predicted"/>
<sequence>MSHPVVAVYDDKRSSELSVDITKNGIMLTDGRVLLAGVDKLIKEQTNII</sequence>
<keyword evidence="2" id="KW-1185">Reference proteome</keyword>
<evidence type="ECO:0000313" key="1">
    <source>
        <dbReference type="EMBL" id="QKQ24823.1"/>
    </source>
</evidence>
<reference evidence="1 2" key="1">
    <citation type="submission" date="2020-05" db="EMBL/GenBank/DDBJ databases">
        <title>Horizontal transmission and recombination maintain forever young bacterial symbiont genomes.</title>
        <authorList>
            <person name="Russell S.L."/>
            <person name="Pepper-Tunick E."/>
            <person name="Svedberg J."/>
            <person name="Byrne A."/>
            <person name="Ruelas Castillo J."/>
            <person name="Vollmers C."/>
            <person name="Beinart R.A."/>
            <person name="Corbett-Detig R."/>
        </authorList>
    </citation>
    <scope>NUCLEOTIDE SEQUENCE [LARGE SCALE GENOMIC DNA]</scope>
    <source>
        <strain evidence="1">JDF_Ridge</strain>
    </source>
</reference>